<dbReference type="RefSeq" id="WP_025412469.1">
    <property type="nucleotide sequence ID" value="NZ_CP007128.1"/>
</dbReference>
<dbReference type="OrthoDB" id="9812754at2"/>
<proteinExistence type="predicted"/>
<dbReference type="HOGENOM" id="CLU_1233568_0_0_0"/>
<dbReference type="AlphaFoldDB" id="W0RL05"/>
<reference evidence="3 4" key="1">
    <citation type="journal article" date="2014" name="Genome Announc.">
        <title>Genome Sequence and Methylome of Soil Bacterium Gemmatirosa kalamazoonensis KBS708T, a Member of the Rarely Cultivated Gemmatimonadetes Phylum.</title>
        <authorList>
            <person name="Debruyn J.M."/>
            <person name="Radosevich M."/>
            <person name="Wommack K.E."/>
            <person name="Polson S.W."/>
            <person name="Hauser L.J."/>
            <person name="Fawaz M.N."/>
            <person name="Korlach J."/>
            <person name="Tsai Y.C."/>
        </authorList>
    </citation>
    <scope>NUCLEOTIDE SEQUENCE [LARGE SCALE GENOMIC DNA]</scope>
    <source>
        <strain evidence="3 4">KBS708</strain>
    </source>
</reference>
<dbReference type="eggNOG" id="COG0599">
    <property type="taxonomic scope" value="Bacteria"/>
</dbReference>
<evidence type="ECO:0000259" key="2">
    <source>
        <dbReference type="Pfam" id="PF02627"/>
    </source>
</evidence>
<dbReference type="SUPFAM" id="SSF69118">
    <property type="entry name" value="AhpD-like"/>
    <property type="match status" value="1"/>
</dbReference>
<sequence>MSDDSATPQWQDTTRDESAPEPGTASRIVAALDDDTRRLVRLSAVICTADEPELRTELLSATRVSDPETVEELILQSYLFAGLPRALNAMREWRRASGRKAPPRDEDAARDDTAAWRARGEVTCATVYGRFYERLRHNIAELHPALDEWMIVEGYGKVLARSALDLKRRELCIVAACAALRQERQLHSHLHGALNAGATRGELDATLAALRDVLPGRDVERAERLWRRVGGHLSARAQETD</sequence>
<dbReference type="Proteomes" id="UP000019151">
    <property type="component" value="Chromosome"/>
</dbReference>
<gene>
    <name evidence="3" type="ORF">J421_3473</name>
</gene>
<dbReference type="Pfam" id="PF02627">
    <property type="entry name" value="CMD"/>
    <property type="match status" value="1"/>
</dbReference>
<dbReference type="InterPro" id="IPR029032">
    <property type="entry name" value="AhpD-like"/>
</dbReference>
<dbReference type="PANTHER" id="PTHR33570">
    <property type="entry name" value="4-CARBOXYMUCONOLACTONE DECARBOXYLASE FAMILY PROTEIN"/>
    <property type="match status" value="1"/>
</dbReference>
<evidence type="ECO:0000313" key="3">
    <source>
        <dbReference type="EMBL" id="AHG91010.1"/>
    </source>
</evidence>
<dbReference type="KEGG" id="gba:J421_3473"/>
<dbReference type="InterPro" id="IPR052512">
    <property type="entry name" value="4CMD/NDH-1_regulator"/>
</dbReference>
<dbReference type="STRING" id="861299.J421_3473"/>
<name>W0RL05_9BACT</name>
<dbReference type="EMBL" id="CP007128">
    <property type="protein sequence ID" value="AHG91010.1"/>
    <property type="molecule type" value="Genomic_DNA"/>
</dbReference>
<feature type="region of interest" description="Disordered" evidence="1">
    <location>
        <begin position="1"/>
        <end position="24"/>
    </location>
</feature>
<dbReference type="InParanoid" id="W0RL05"/>
<dbReference type="InterPro" id="IPR003779">
    <property type="entry name" value="CMD-like"/>
</dbReference>
<dbReference type="Gene3D" id="1.20.1290.10">
    <property type="entry name" value="AhpD-like"/>
    <property type="match status" value="1"/>
</dbReference>
<dbReference type="PANTHER" id="PTHR33570:SF2">
    <property type="entry name" value="CARBOXYMUCONOLACTONE DECARBOXYLASE-LIKE DOMAIN-CONTAINING PROTEIN"/>
    <property type="match status" value="1"/>
</dbReference>
<accession>W0RL05</accession>
<dbReference type="PATRIC" id="fig|861299.3.peg.3526"/>
<organism evidence="3 4">
    <name type="scientific">Gemmatirosa kalamazoonensis</name>
    <dbReference type="NCBI Taxonomy" id="861299"/>
    <lineage>
        <taxon>Bacteria</taxon>
        <taxon>Pseudomonadati</taxon>
        <taxon>Gemmatimonadota</taxon>
        <taxon>Gemmatimonadia</taxon>
        <taxon>Gemmatimonadales</taxon>
        <taxon>Gemmatimonadaceae</taxon>
        <taxon>Gemmatirosa</taxon>
    </lineage>
</organism>
<dbReference type="GO" id="GO:0051920">
    <property type="term" value="F:peroxiredoxin activity"/>
    <property type="evidence" value="ECO:0007669"/>
    <property type="project" value="InterPro"/>
</dbReference>
<feature type="compositionally biased region" description="Polar residues" evidence="1">
    <location>
        <begin position="1"/>
        <end position="12"/>
    </location>
</feature>
<protein>
    <submittedName>
        <fullName evidence="3">Carboxymuconolactone decarboxylase</fullName>
    </submittedName>
</protein>
<feature type="domain" description="Carboxymuconolactone decarboxylase-like" evidence="2">
    <location>
        <begin position="151"/>
        <end position="209"/>
    </location>
</feature>
<evidence type="ECO:0000256" key="1">
    <source>
        <dbReference type="SAM" id="MobiDB-lite"/>
    </source>
</evidence>
<evidence type="ECO:0000313" key="4">
    <source>
        <dbReference type="Proteomes" id="UP000019151"/>
    </source>
</evidence>
<keyword evidence="4" id="KW-1185">Reference proteome</keyword>